<name>A0A6G4X785_9ACTN</name>
<comment type="caution">
    <text evidence="1">The sequence shown here is derived from an EMBL/GenBank/DDBJ whole genome shotgun (WGS) entry which is preliminary data.</text>
</comment>
<protein>
    <submittedName>
        <fullName evidence="1">Uncharacterized protein</fullName>
    </submittedName>
</protein>
<keyword evidence="2" id="KW-1185">Reference proteome</keyword>
<accession>A0A6G4X785</accession>
<sequence length="193" mass="19779">MLGVDPGDLADLRAADHLLTELAAGLALPEAGYAATHLVRTGRPRIALSFALPDEDAARAAWHRLTSHREGAAAGAALGSLRHGPAELAGSAAHAAGEHAFRRAGRAVRYPGSRALTGTLTVAALLAGCAVDRVAVLGAPSPAADPSQRVRTRGHVRPQWQEGRLVLAAMPAAGGVLVPFEEPEPTPCCADHG</sequence>
<evidence type="ECO:0000313" key="2">
    <source>
        <dbReference type="Proteomes" id="UP000477722"/>
    </source>
</evidence>
<dbReference type="Proteomes" id="UP000477722">
    <property type="component" value="Unassembled WGS sequence"/>
</dbReference>
<proteinExistence type="predicted"/>
<dbReference type="EMBL" id="JAAKZZ010000482">
    <property type="protein sequence ID" value="NGO72531.1"/>
    <property type="molecule type" value="Genomic_DNA"/>
</dbReference>
<gene>
    <name evidence="1" type="ORF">G5C65_30090</name>
</gene>
<organism evidence="1 2">
    <name type="scientific">Streptomyces boncukensis</name>
    <dbReference type="NCBI Taxonomy" id="2711219"/>
    <lineage>
        <taxon>Bacteria</taxon>
        <taxon>Bacillati</taxon>
        <taxon>Actinomycetota</taxon>
        <taxon>Actinomycetes</taxon>
        <taxon>Kitasatosporales</taxon>
        <taxon>Streptomycetaceae</taxon>
        <taxon>Streptomyces</taxon>
    </lineage>
</organism>
<dbReference type="AlphaFoldDB" id="A0A6G4X785"/>
<reference evidence="1 2" key="1">
    <citation type="submission" date="2020-02" db="EMBL/GenBank/DDBJ databases">
        <title>Whole-genome analyses of novel actinobacteria.</title>
        <authorList>
            <person name="Sahin N."/>
            <person name="Tatar D."/>
        </authorList>
    </citation>
    <scope>NUCLEOTIDE SEQUENCE [LARGE SCALE GENOMIC DNA]</scope>
    <source>
        <strain evidence="1 2">SB3404</strain>
    </source>
</reference>
<evidence type="ECO:0000313" key="1">
    <source>
        <dbReference type="EMBL" id="NGO72531.1"/>
    </source>
</evidence>